<sequence>MIIFHRKGNIIPNPEYVVLEDAHIQGFLLGTDYKRMYVIDIYSSKNRHITIGTNKEKEFLLYTYQLSKKDPLEELLNEFKEGQFSSNLTRKQKISLLKTLRKKRQAFVIGEKPLGELRGHDIQLYMDVQRP</sequence>
<evidence type="ECO:0000313" key="1">
    <source>
        <dbReference type="EMBL" id="MBW0524304.1"/>
    </source>
</evidence>
<name>A0A9Q3I346_9BASI</name>
<protein>
    <submittedName>
        <fullName evidence="1">Uncharacterized protein</fullName>
    </submittedName>
</protein>
<dbReference type="AlphaFoldDB" id="A0A9Q3I346"/>
<dbReference type="EMBL" id="AVOT02030956">
    <property type="protein sequence ID" value="MBW0524304.1"/>
    <property type="molecule type" value="Genomic_DNA"/>
</dbReference>
<organism evidence="1 2">
    <name type="scientific">Austropuccinia psidii MF-1</name>
    <dbReference type="NCBI Taxonomy" id="1389203"/>
    <lineage>
        <taxon>Eukaryota</taxon>
        <taxon>Fungi</taxon>
        <taxon>Dikarya</taxon>
        <taxon>Basidiomycota</taxon>
        <taxon>Pucciniomycotina</taxon>
        <taxon>Pucciniomycetes</taxon>
        <taxon>Pucciniales</taxon>
        <taxon>Sphaerophragmiaceae</taxon>
        <taxon>Austropuccinia</taxon>
    </lineage>
</organism>
<comment type="caution">
    <text evidence="1">The sequence shown here is derived from an EMBL/GenBank/DDBJ whole genome shotgun (WGS) entry which is preliminary data.</text>
</comment>
<reference evidence="1" key="1">
    <citation type="submission" date="2021-03" db="EMBL/GenBank/DDBJ databases">
        <title>Draft genome sequence of rust myrtle Austropuccinia psidii MF-1, a brazilian biotype.</title>
        <authorList>
            <person name="Quecine M.C."/>
            <person name="Pachon D.M.R."/>
            <person name="Bonatelli M.L."/>
            <person name="Correr F.H."/>
            <person name="Franceschini L.M."/>
            <person name="Leite T.F."/>
            <person name="Margarido G.R.A."/>
            <person name="Almeida C.A."/>
            <person name="Ferrarezi J.A."/>
            <person name="Labate C.A."/>
        </authorList>
    </citation>
    <scope>NUCLEOTIDE SEQUENCE</scope>
    <source>
        <strain evidence="1">MF-1</strain>
    </source>
</reference>
<gene>
    <name evidence="1" type="ORF">O181_064019</name>
</gene>
<evidence type="ECO:0000313" key="2">
    <source>
        <dbReference type="Proteomes" id="UP000765509"/>
    </source>
</evidence>
<dbReference type="Proteomes" id="UP000765509">
    <property type="component" value="Unassembled WGS sequence"/>
</dbReference>
<accession>A0A9Q3I346</accession>
<proteinExistence type="predicted"/>
<keyword evidence="2" id="KW-1185">Reference proteome</keyword>